<dbReference type="AlphaFoldDB" id="A0A923LY13"/>
<evidence type="ECO:0000259" key="1">
    <source>
        <dbReference type="Pfam" id="PF00882"/>
    </source>
</evidence>
<proteinExistence type="predicted"/>
<dbReference type="RefSeq" id="WP_054328022.1">
    <property type="nucleotide sequence ID" value="NZ_JACOPL010000010.1"/>
</dbReference>
<dbReference type="Proteomes" id="UP000606499">
    <property type="component" value="Unassembled WGS sequence"/>
</dbReference>
<accession>A0A923LY13</accession>
<protein>
    <submittedName>
        <fullName evidence="2">Zinc dependent phospholipase C family protein</fullName>
    </submittedName>
</protein>
<comment type="caution">
    <text evidence="2">The sequence shown here is derived from an EMBL/GenBank/DDBJ whole genome shotgun (WGS) entry which is preliminary data.</text>
</comment>
<dbReference type="EMBL" id="JACOPL010000010">
    <property type="protein sequence ID" value="MBC5726004.1"/>
    <property type="molecule type" value="Genomic_DNA"/>
</dbReference>
<name>A0A923LY13_9FIRM</name>
<evidence type="ECO:0000313" key="3">
    <source>
        <dbReference type="Proteomes" id="UP000606499"/>
    </source>
</evidence>
<feature type="domain" description="Phospholipase C/D" evidence="1">
    <location>
        <begin position="5"/>
        <end position="160"/>
    </location>
</feature>
<sequence length="199" mass="22666">MDSVSHIRVAHLLLDYVEQTCGVTFDQSGFVYGNLKPDLTGTYLTKRHNPSIMMDEVMEKIRAFTEKYTIGPVNGHELSIDLGEICHFMTDFFTYPHNDDIYDRNLLAHYVYEKRVALVIRRRMTEAKFEQWASPIIPPASVDALINRIGAMHDEYRAAGRHHGIDDDLIHICRATAMVVLSIISIVYEQVDVPATVIA</sequence>
<evidence type="ECO:0000313" key="2">
    <source>
        <dbReference type="EMBL" id="MBC5726004.1"/>
    </source>
</evidence>
<reference evidence="2" key="1">
    <citation type="submission" date="2020-08" db="EMBL/GenBank/DDBJ databases">
        <title>Genome public.</title>
        <authorList>
            <person name="Liu C."/>
            <person name="Sun Q."/>
        </authorList>
    </citation>
    <scope>NUCLEOTIDE SEQUENCE</scope>
    <source>
        <strain evidence="2">NSJ-28</strain>
    </source>
</reference>
<keyword evidence="3" id="KW-1185">Reference proteome</keyword>
<organism evidence="2 3">
    <name type="scientific">Agathobaculum faecis</name>
    <dbReference type="NCBI Taxonomy" id="2763013"/>
    <lineage>
        <taxon>Bacteria</taxon>
        <taxon>Bacillati</taxon>
        <taxon>Bacillota</taxon>
        <taxon>Clostridia</taxon>
        <taxon>Eubacteriales</taxon>
        <taxon>Butyricicoccaceae</taxon>
        <taxon>Agathobaculum</taxon>
    </lineage>
</organism>
<dbReference type="InterPro" id="IPR029002">
    <property type="entry name" value="PLPC/GPLD1"/>
</dbReference>
<gene>
    <name evidence="2" type="ORF">H8S45_11105</name>
</gene>
<dbReference type="Pfam" id="PF00882">
    <property type="entry name" value="Zn_dep_PLPC"/>
    <property type="match status" value="1"/>
</dbReference>